<evidence type="ECO:0000256" key="5">
    <source>
        <dbReference type="SAM" id="MobiDB-lite"/>
    </source>
</evidence>
<feature type="compositionally biased region" description="Polar residues" evidence="5">
    <location>
        <begin position="642"/>
        <end position="656"/>
    </location>
</feature>
<dbReference type="InterPro" id="IPR017907">
    <property type="entry name" value="Znf_RING_CS"/>
</dbReference>
<dbReference type="Proteomes" id="UP000481288">
    <property type="component" value="Unassembled WGS sequence"/>
</dbReference>
<dbReference type="Pfam" id="PF00097">
    <property type="entry name" value="zf-C3HC4"/>
    <property type="match status" value="1"/>
</dbReference>
<keyword evidence="3" id="KW-0862">Zinc</keyword>
<organism evidence="7 8">
    <name type="scientific">Lachnellula cervina</name>
    <dbReference type="NCBI Taxonomy" id="1316786"/>
    <lineage>
        <taxon>Eukaryota</taxon>
        <taxon>Fungi</taxon>
        <taxon>Dikarya</taxon>
        <taxon>Ascomycota</taxon>
        <taxon>Pezizomycotina</taxon>
        <taxon>Leotiomycetes</taxon>
        <taxon>Helotiales</taxon>
        <taxon>Lachnaceae</taxon>
        <taxon>Lachnellula</taxon>
    </lineage>
</organism>
<dbReference type="InterPro" id="IPR013083">
    <property type="entry name" value="Znf_RING/FYVE/PHD"/>
</dbReference>
<dbReference type="PROSITE" id="PS00518">
    <property type="entry name" value="ZF_RING_1"/>
    <property type="match status" value="1"/>
</dbReference>
<dbReference type="SMART" id="SM00184">
    <property type="entry name" value="RING"/>
    <property type="match status" value="1"/>
</dbReference>
<dbReference type="InterPro" id="IPR018957">
    <property type="entry name" value="Znf_C3HC4_RING-type"/>
</dbReference>
<dbReference type="Gene3D" id="3.30.40.10">
    <property type="entry name" value="Zinc/RING finger domain, C3HC4 (zinc finger)"/>
    <property type="match status" value="1"/>
</dbReference>
<dbReference type="PANTHER" id="PTHR23327">
    <property type="entry name" value="RING FINGER PROTEIN 127"/>
    <property type="match status" value="1"/>
</dbReference>
<reference evidence="7 8" key="1">
    <citation type="submission" date="2018-05" db="EMBL/GenBank/DDBJ databases">
        <title>Whole genome sequencing for identification of molecular markers to develop diagnostic detection tools for the regulated plant pathogen Lachnellula willkommii.</title>
        <authorList>
            <person name="Giroux E."/>
            <person name="Bilodeau G."/>
        </authorList>
    </citation>
    <scope>NUCLEOTIDE SEQUENCE [LARGE SCALE GENOMIC DNA]</scope>
    <source>
        <strain evidence="7 8">CBS 625.97</strain>
    </source>
</reference>
<dbReference type="AlphaFoldDB" id="A0A7D8YXI8"/>
<evidence type="ECO:0000259" key="6">
    <source>
        <dbReference type="PROSITE" id="PS50089"/>
    </source>
</evidence>
<keyword evidence="8" id="KW-1185">Reference proteome</keyword>
<dbReference type="GO" id="GO:0008270">
    <property type="term" value="F:zinc ion binding"/>
    <property type="evidence" value="ECO:0007669"/>
    <property type="project" value="UniProtKB-KW"/>
</dbReference>
<keyword evidence="2 4" id="KW-0863">Zinc-finger</keyword>
<dbReference type="InterPro" id="IPR001841">
    <property type="entry name" value="Znf_RING"/>
</dbReference>
<dbReference type="OrthoDB" id="6105938at2759"/>
<feature type="region of interest" description="Disordered" evidence="5">
    <location>
        <begin position="604"/>
        <end position="671"/>
    </location>
</feature>
<evidence type="ECO:0000256" key="1">
    <source>
        <dbReference type="ARBA" id="ARBA00022723"/>
    </source>
</evidence>
<evidence type="ECO:0000313" key="7">
    <source>
        <dbReference type="EMBL" id="TVY58005.1"/>
    </source>
</evidence>
<gene>
    <name evidence="7" type="ORF">LCER1_G001072</name>
</gene>
<feature type="compositionally biased region" description="Basic and acidic residues" evidence="5">
    <location>
        <begin position="523"/>
        <end position="536"/>
    </location>
</feature>
<name>A0A7D8YXI8_9HELO</name>
<feature type="domain" description="RING-type" evidence="6">
    <location>
        <begin position="69"/>
        <end position="110"/>
    </location>
</feature>
<dbReference type="CDD" id="cd16568">
    <property type="entry name" value="RING-HC_ScPSH1-like"/>
    <property type="match status" value="1"/>
</dbReference>
<dbReference type="EMBL" id="QGMG01000063">
    <property type="protein sequence ID" value="TVY58005.1"/>
    <property type="molecule type" value="Genomic_DNA"/>
</dbReference>
<accession>A0A7D8YXI8</accession>
<feature type="compositionally biased region" description="Acidic residues" evidence="5">
    <location>
        <begin position="467"/>
        <end position="480"/>
    </location>
</feature>
<evidence type="ECO:0000256" key="2">
    <source>
        <dbReference type="ARBA" id="ARBA00022771"/>
    </source>
</evidence>
<sequence length="671" mass="74650">MAPPTPAAASRHTVKHEALVQKSHVRGATPSAVDVGAFVPEAAKSDLEILQLATTFKADLTNIRSLVTCSICDQLLYEPWTLSCGHTYCYSCLCNWFIPNKRKKSCPECRTRVQLIPAPNYLVKQMVEVFTKRSELMPSDESIDQHTQKRSEEVAEVDRDRSGAKGLFKGAFPVAHGGHGGVWRDEADNVWRCPECNFEHEGGPACQNCGFEMDEEDVDYGLYSDIDDDADLEHLDNLSLDMEGELDAEFGSPGAYIDMHINHPRFHTRFPNNMPGPMNYDTDTSGMYSDADDDEEGSLDGFVAPDDEEEPGQGPVRQPSDQRAIVTISDDEDDDDESDEGGAVSNRAPRRRARPHFSPTPSVVTVTDNGTNDSDAGDMNSEMLRTAGWSPLDPGNDSEVEEQFTFRSRYGYEDSDDGQSDESDTETMVGNGDSGGDEGRSREDYSETPTYDGPPYIPHEHIPDNYESLDEDADDDDSEAGDSSVYDRDGDTEMSASPRASRSVSVNTNGYGEHTVYPSGPADESRSERSVSRATDDEPIPYGAEEYLGGVNQFHDIEDDDDESDEPRPPRRRRQFDRFNQGVAIQQQFDPQISRMFADHQQSLRGAHDPGRMVTPAGLGERNRRTTAYRNPISRRNDPLRSSRSPSANRVIASSNRHSRPPRQYMSRGYN</sequence>
<dbReference type="PROSITE" id="PS50089">
    <property type="entry name" value="ZF_RING_2"/>
    <property type="match status" value="1"/>
</dbReference>
<comment type="caution">
    <text evidence="7">The sequence shown here is derived from an EMBL/GenBank/DDBJ whole genome shotgun (WGS) entry which is preliminary data.</text>
</comment>
<feature type="compositionally biased region" description="Polar residues" evidence="5">
    <location>
        <begin position="359"/>
        <end position="374"/>
    </location>
</feature>
<dbReference type="PANTHER" id="PTHR23327:SF51">
    <property type="entry name" value="TRANSCRIPTIONAL REGULATOR OF YEAST FORM ADHERENCE 3"/>
    <property type="match status" value="1"/>
</dbReference>
<proteinExistence type="predicted"/>
<keyword evidence="1" id="KW-0479">Metal-binding</keyword>
<feature type="compositionally biased region" description="Acidic residues" evidence="5">
    <location>
        <begin position="329"/>
        <end position="340"/>
    </location>
</feature>
<protein>
    <submittedName>
        <fullName evidence="7">Putative RING finger protein</fullName>
    </submittedName>
</protein>
<evidence type="ECO:0000313" key="8">
    <source>
        <dbReference type="Proteomes" id="UP000481288"/>
    </source>
</evidence>
<evidence type="ECO:0000256" key="3">
    <source>
        <dbReference type="ARBA" id="ARBA00022833"/>
    </source>
</evidence>
<feature type="compositionally biased region" description="Acidic residues" evidence="5">
    <location>
        <begin position="413"/>
        <end position="425"/>
    </location>
</feature>
<feature type="region of interest" description="Disordered" evidence="5">
    <location>
        <begin position="268"/>
        <end position="583"/>
    </location>
</feature>
<feature type="compositionally biased region" description="Low complexity" evidence="5">
    <location>
        <begin position="495"/>
        <end position="506"/>
    </location>
</feature>
<evidence type="ECO:0000256" key="4">
    <source>
        <dbReference type="PROSITE-ProRule" id="PRU00175"/>
    </source>
</evidence>
<dbReference type="SUPFAM" id="SSF57850">
    <property type="entry name" value="RING/U-box"/>
    <property type="match status" value="1"/>
</dbReference>